<keyword evidence="4" id="KW-1185">Reference proteome</keyword>
<dbReference type="Pfam" id="PF00582">
    <property type="entry name" value="Usp"/>
    <property type="match status" value="1"/>
</dbReference>
<evidence type="ECO:0000313" key="3">
    <source>
        <dbReference type="EMBL" id="MCP9761433.1"/>
    </source>
</evidence>
<dbReference type="InterPro" id="IPR006016">
    <property type="entry name" value="UspA"/>
</dbReference>
<protein>
    <submittedName>
        <fullName evidence="3">Universal stress protein</fullName>
    </submittedName>
</protein>
<dbReference type="PANTHER" id="PTHR46268">
    <property type="entry name" value="STRESS RESPONSE PROTEIN NHAX"/>
    <property type="match status" value="1"/>
</dbReference>
<dbReference type="InterPro" id="IPR014729">
    <property type="entry name" value="Rossmann-like_a/b/a_fold"/>
</dbReference>
<dbReference type="SUPFAM" id="SSF52402">
    <property type="entry name" value="Adenine nucleotide alpha hydrolases-like"/>
    <property type="match status" value="2"/>
</dbReference>
<dbReference type="InterPro" id="IPR006015">
    <property type="entry name" value="Universal_stress_UspA"/>
</dbReference>
<name>A0AAE3GYC4_9BACT</name>
<sequence>MKTIVVATDFSQGSTNAVNHSIKLAKIINAKITLVHAYSPPILDPNVPIGLIEETYQNTVKALEERLILETERIRIEGLVVDYKLSFSDLSSILNDICTTENVLFIVVGKTGYSNIIDKIIGSTANHLIDNIEAPLLVIPENYENEILSNLAYATQLEFDEEEYIEKVVKLAKFSDQTLSIVHIEDSSELNINANELFLEPMIKKFGKENIKYIQKEGNNFKQGINKLISDEHISLLALTTHKRGILDGILNPSKTKRIINDTQIPILVYSFD</sequence>
<dbReference type="RefSeq" id="WP_255035169.1">
    <property type="nucleotide sequence ID" value="NZ_RJUF01000001.1"/>
</dbReference>
<dbReference type="EMBL" id="RJUF01000001">
    <property type="protein sequence ID" value="MCP9761433.1"/>
    <property type="molecule type" value="Genomic_DNA"/>
</dbReference>
<evidence type="ECO:0000259" key="2">
    <source>
        <dbReference type="Pfam" id="PF00582"/>
    </source>
</evidence>
<organism evidence="3 4">
    <name type="scientific">Lacihabitans soyangensis</name>
    <dbReference type="NCBI Taxonomy" id="869394"/>
    <lineage>
        <taxon>Bacteria</taxon>
        <taxon>Pseudomonadati</taxon>
        <taxon>Bacteroidota</taxon>
        <taxon>Cytophagia</taxon>
        <taxon>Cytophagales</taxon>
        <taxon>Leadbetterellaceae</taxon>
        <taxon>Lacihabitans</taxon>
    </lineage>
</organism>
<gene>
    <name evidence="3" type="ORF">EGI31_00590</name>
</gene>
<reference evidence="3 4" key="1">
    <citation type="submission" date="2018-11" db="EMBL/GenBank/DDBJ databases">
        <title>Novel bacteria species description.</title>
        <authorList>
            <person name="Han J.-H."/>
        </authorList>
    </citation>
    <scope>NUCLEOTIDE SEQUENCE [LARGE SCALE GENOMIC DNA]</scope>
    <source>
        <strain evidence="3 4">KCTC23259</strain>
    </source>
</reference>
<comment type="similarity">
    <text evidence="1">Belongs to the universal stress protein A family.</text>
</comment>
<proteinExistence type="inferred from homology"/>
<dbReference type="CDD" id="cd00293">
    <property type="entry name" value="USP-like"/>
    <property type="match status" value="1"/>
</dbReference>
<feature type="domain" description="UspA" evidence="2">
    <location>
        <begin position="1"/>
        <end position="140"/>
    </location>
</feature>
<dbReference type="PRINTS" id="PR01438">
    <property type="entry name" value="UNVRSLSTRESS"/>
</dbReference>
<evidence type="ECO:0000313" key="4">
    <source>
        <dbReference type="Proteomes" id="UP001204144"/>
    </source>
</evidence>
<comment type="caution">
    <text evidence="3">The sequence shown here is derived from an EMBL/GenBank/DDBJ whole genome shotgun (WGS) entry which is preliminary data.</text>
</comment>
<dbReference type="Gene3D" id="3.40.50.620">
    <property type="entry name" value="HUPs"/>
    <property type="match status" value="2"/>
</dbReference>
<accession>A0AAE3GYC4</accession>
<dbReference type="PANTHER" id="PTHR46268:SF6">
    <property type="entry name" value="UNIVERSAL STRESS PROTEIN UP12"/>
    <property type="match status" value="1"/>
</dbReference>
<evidence type="ECO:0000256" key="1">
    <source>
        <dbReference type="ARBA" id="ARBA00008791"/>
    </source>
</evidence>
<dbReference type="Proteomes" id="UP001204144">
    <property type="component" value="Unassembled WGS sequence"/>
</dbReference>
<dbReference type="AlphaFoldDB" id="A0AAE3GYC4"/>